<dbReference type="EnsemblBacteria" id="AAM03917">
    <property type="protein sequence ID" value="AAM03917"/>
    <property type="gene ID" value="MA_0473"/>
</dbReference>
<dbReference type="AlphaFoldDB" id="Q8TTG4"/>
<dbReference type="HOGENOM" id="CLU_2597661_0_0_2"/>
<protein>
    <submittedName>
        <fullName evidence="1">Uncharacterized protein</fullName>
    </submittedName>
</protein>
<dbReference type="EMBL" id="AE010299">
    <property type="protein sequence ID" value="AAM03917.1"/>
    <property type="molecule type" value="Genomic_DNA"/>
</dbReference>
<evidence type="ECO:0000313" key="1">
    <source>
        <dbReference type="EMBL" id="AAM03917.1"/>
    </source>
</evidence>
<name>Q8TTG4_METAC</name>
<dbReference type="Proteomes" id="UP000002487">
    <property type="component" value="Chromosome"/>
</dbReference>
<proteinExistence type="predicted"/>
<dbReference type="STRING" id="188937.MA_0473"/>
<gene>
    <name evidence="1" type="ordered locus">MA_0473</name>
</gene>
<evidence type="ECO:0000313" key="2">
    <source>
        <dbReference type="Proteomes" id="UP000002487"/>
    </source>
</evidence>
<reference evidence="1 2" key="1">
    <citation type="journal article" date="2002" name="Genome Res.">
        <title>The genome of Methanosarcina acetivorans reveals extensive metabolic and physiological diversity.</title>
        <authorList>
            <person name="Galagan J.E."/>
            <person name="Nusbaum C."/>
            <person name="Roy A."/>
            <person name="Endrizzi M.G."/>
            <person name="Macdonald P."/>
            <person name="FitzHugh W."/>
            <person name="Calvo S."/>
            <person name="Engels R."/>
            <person name="Smirnov S."/>
            <person name="Atnoor D."/>
            <person name="Brown A."/>
            <person name="Allen N."/>
            <person name="Naylor J."/>
            <person name="Stange-Thomann N."/>
            <person name="DeArellano K."/>
            <person name="Johnson R."/>
            <person name="Linton L."/>
            <person name="McEwan P."/>
            <person name="McKernan K."/>
            <person name="Talamas J."/>
            <person name="Tirrell A."/>
            <person name="Ye W."/>
            <person name="Zimmer A."/>
            <person name="Barber R.D."/>
            <person name="Cann I."/>
            <person name="Graham D.E."/>
            <person name="Grahame D.A."/>
            <person name="Guss A."/>
            <person name="Hedderich R."/>
            <person name="Ingram-Smith C."/>
            <person name="Kuettner C.H."/>
            <person name="Krzycki J.A."/>
            <person name="Leigh J.A."/>
            <person name="Li W."/>
            <person name="Liu J."/>
            <person name="Mukhopadhyay B."/>
            <person name="Reeve J.N."/>
            <person name="Smith K."/>
            <person name="Springer T.A."/>
            <person name="Umayam L.A."/>
            <person name="White O."/>
            <person name="White R.H."/>
            <person name="de Macario E.C."/>
            <person name="Ferry J.G."/>
            <person name="Jarrell K.F."/>
            <person name="Jing H."/>
            <person name="Macario A.J.L."/>
            <person name="Paulsen I."/>
            <person name="Pritchett M."/>
            <person name="Sowers K.R."/>
            <person name="Swanson R.V."/>
            <person name="Zinder S.H."/>
            <person name="Lander E."/>
            <person name="Metcalf W.W."/>
            <person name="Birren B."/>
        </authorList>
    </citation>
    <scope>NUCLEOTIDE SEQUENCE [LARGE SCALE GENOMIC DNA]</scope>
    <source>
        <strain evidence="2">ATCC 35395 / DSM 2834 / JCM 12185 / C2A</strain>
    </source>
</reference>
<accession>Q8TTG4</accession>
<sequence length="79" mass="9095">MRQPVKLIFFFMLILILLAGIFEIETLKQDISTENAQIANETSEQLEYIKNLQAESDRILTGDPDVQDLLDEKTHFQGL</sequence>
<organism evidence="1 2">
    <name type="scientific">Methanosarcina acetivorans (strain ATCC 35395 / DSM 2834 / JCM 12185 / C2A)</name>
    <dbReference type="NCBI Taxonomy" id="188937"/>
    <lineage>
        <taxon>Archaea</taxon>
        <taxon>Methanobacteriati</taxon>
        <taxon>Methanobacteriota</taxon>
        <taxon>Stenosarchaea group</taxon>
        <taxon>Methanomicrobia</taxon>
        <taxon>Methanosarcinales</taxon>
        <taxon>Methanosarcinaceae</taxon>
        <taxon>Methanosarcina</taxon>
    </lineage>
</organism>
<keyword evidence="2" id="KW-1185">Reference proteome</keyword>
<dbReference type="KEGG" id="mac:MA_0473"/>
<dbReference type="InParanoid" id="Q8TTG4"/>